<keyword evidence="2" id="KW-0812">Transmembrane</keyword>
<keyword evidence="4" id="KW-1185">Reference proteome</keyword>
<accession>A0AA35CPL4</accession>
<reference evidence="3" key="1">
    <citation type="submission" date="2022-03" db="EMBL/GenBank/DDBJ databases">
        <title>Complete genome sequence of Caldinitratiruptor microaerophilus.</title>
        <authorList>
            <person name="Mukaiyama R."/>
            <person name="Nishiyama T."/>
            <person name="Ueda K."/>
        </authorList>
    </citation>
    <scope>NUCLEOTIDE SEQUENCE</scope>
    <source>
        <strain evidence="3">JCM 16183</strain>
    </source>
</reference>
<gene>
    <name evidence="3" type="ORF">caldi_27970</name>
</gene>
<organism evidence="3 4">
    <name type="scientific">Caldinitratiruptor microaerophilus</name>
    <dbReference type="NCBI Taxonomy" id="671077"/>
    <lineage>
        <taxon>Bacteria</taxon>
        <taxon>Bacillati</taxon>
        <taxon>Bacillota</taxon>
        <taxon>Clostridia</taxon>
        <taxon>Eubacteriales</taxon>
        <taxon>Symbiobacteriaceae</taxon>
        <taxon>Caldinitratiruptor</taxon>
    </lineage>
</organism>
<evidence type="ECO:0000313" key="3">
    <source>
        <dbReference type="EMBL" id="BDG61707.1"/>
    </source>
</evidence>
<dbReference type="KEGG" id="cmic:caldi_27970"/>
<proteinExistence type="predicted"/>
<feature type="transmembrane region" description="Helical" evidence="2">
    <location>
        <begin position="492"/>
        <end position="511"/>
    </location>
</feature>
<feature type="transmembrane region" description="Helical" evidence="2">
    <location>
        <begin position="560"/>
        <end position="581"/>
    </location>
</feature>
<feature type="transmembrane region" description="Helical" evidence="2">
    <location>
        <begin position="686"/>
        <end position="703"/>
    </location>
</feature>
<dbReference type="AlphaFoldDB" id="A0AA35CPL4"/>
<feature type="transmembrane region" description="Helical" evidence="2">
    <location>
        <begin position="408"/>
        <end position="429"/>
    </location>
</feature>
<feature type="transmembrane region" description="Helical" evidence="2">
    <location>
        <begin position="375"/>
        <end position="396"/>
    </location>
</feature>
<evidence type="ECO:0000313" key="4">
    <source>
        <dbReference type="Proteomes" id="UP001163687"/>
    </source>
</evidence>
<sequence>MLGLVAAVLLLARQPGPGPAVELAVDLGAVRRFAAIRNLDPGRILDRFREAGATSALVGEKTLYDLLQQGQAGYPPAFRVSVQVIGGGEAAARARLDPAFALPPEEVRADETYVFVRDNPELAAWLESALRARLGAERVRRTAARGDPSLAVLAVQAPIGDPDRPWASALLVMPLGHLPADADLVRRHGLAVAYGVGNPFPSLVRAPLRPADPAAPASALEPGRPVYPEGAEVPGYPGRAVEFGAALAGRGAILAVPVGAALPVGPGGTLAAAPGGPLGLRDLAGTPGLSAVRAHRTVHGEGPADWLRLAAQDGVRLFVFGLWPESAEPEADLARQTAALRSLRAALPRAGLRPGVLGPGQGHGRPGDPRAAGTAGGVLLALAGAGAAASFVHLLLRFWTPGPDHGVAAYAAVTAAALGVVAWGTWLAAAGPPDARELAARLPLVTWPALGVMGAASLGLDAQVKTAALVARQGARAFDPGPLGDRIVLGQMLLRLVPYAAAGGLAARALAGSLPEPVARPGAGLALLPVILYLVHWAWLRGPRAVRDLARAGDRPVRAGPLLVLAAAVALAGVVALDALLTAQRSAEAARLADTAPPPTAPGAPVTPEPVPSPPGVAGAFGLWAPRPVEVLLAYPALGAAGWLLRRGRSRPGLWAVALGGLAAGTLATALAGPWSPLGREALREAAGLVLGTAAGLAVQDALRRRAGADRRRAAT</sequence>
<name>A0AA35CPL4_9FIRM</name>
<feature type="compositionally biased region" description="Pro residues" evidence="1">
    <location>
        <begin position="596"/>
        <end position="612"/>
    </location>
</feature>
<dbReference type="Pfam" id="PF18949">
    <property type="entry name" value="DUF5693"/>
    <property type="match status" value="1"/>
</dbReference>
<protein>
    <submittedName>
        <fullName evidence="3">Uncharacterized protein</fullName>
    </submittedName>
</protein>
<dbReference type="EMBL" id="AP025628">
    <property type="protein sequence ID" value="BDG61707.1"/>
    <property type="molecule type" value="Genomic_DNA"/>
</dbReference>
<dbReference type="InterPro" id="IPR043748">
    <property type="entry name" value="DUF5693"/>
</dbReference>
<evidence type="ECO:0000256" key="2">
    <source>
        <dbReference type="SAM" id="Phobius"/>
    </source>
</evidence>
<feature type="transmembrane region" description="Helical" evidence="2">
    <location>
        <begin position="523"/>
        <end position="540"/>
    </location>
</feature>
<dbReference type="Proteomes" id="UP001163687">
    <property type="component" value="Chromosome"/>
</dbReference>
<evidence type="ECO:0000256" key="1">
    <source>
        <dbReference type="SAM" id="MobiDB-lite"/>
    </source>
</evidence>
<keyword evidence="2" id="KW-1133">Transmembrane helix</keyword>
<feature type="region of interest" description="Disordered" evidence="1">
    <location>
        <begin position="591"/>
        <end position="612"/>
    </location>
</feature>
<feature type="transmembrane region" description="Helical" evidence="2">
    <location>
        <begin position="654"/>
        <end position="674"/>
    </location>
</feature>
<keyword evidence="2" id="KW-0472">Membrane</keyword>